<evidence type="ECO:0000256" key="1">
    <source>
        <dbReference type="ARBA" id="ARBA00004570"/>
    </source>
</evidence>
<dbReference type="CDD" id="cd22881">
    <property type="entry name" value="Mdv1_N"/>
    <property type="match status" value="1"/>
</dbReference>
<dbReference type="InterPro" id="IPR036322">
    <property type="entry name" value="WD40_repeat_dom_sf"/>
</dbReference>
<dbReference type="FunFam" id="2.130.10.10:FF:000881">
    <property type="entry name" value="Mitochondrial division protein 1"/>
    <property type="match status" value="1"/>
</dbReference>
<evidence type="ECO:0000256" key="10">
    <source>
        <dbReference type="ARBA" id="ARBA00043913"/>
    </source>
</evidence>
<keyword evidence="4" id="KW-1000">Mitochondrion outer membrane</keyword>
<feature type="region of interest" description="Disordered" evidence="13">
    <location>
        <begin position="393"/>
        <end position="413"/>
    </location>
</feature>
<keyword evidence="5 12" id="KW-0175">Coiled coil</keyword>
<dbReference type="PRINTS" id="PR00320">
    <property type="entry name" value="GPROTEINBRPT"/>
</dbReference>
<keyword evidence="3" id="KW-0677">Repeat</keyword>
<protein>
    <recommendedName>
        <fullName evidence="9">Mitochondrial division protein 1</fullName>
    </recommendedName>
</protein>
<comment type="function">
    <text evidence="10">Involved in mitochondrial fission. Acts as an adapter protein required to form mitochondrial fission complexes. Formation of these complexes is required to promote constriction and fission of the mitochondrial compartment at a late step in mitochondrial division.</text>
</comment>
<evidence type="ECO:0000259" key="14">
    <source>
        <dbReference type="PROSITE" id="PS51469"/>
    </source>
</evidence>
<evidence type="ECO:0000313" key="16">
    <source>
        <dbReference type="Proteomes" id="UP000231358"/>
    </source>
</evidence>
<dbReference type="STRING" id="656916.A0A2G7FJ45"/>
<feature type="compositionally biased region" description="Polar residues" evidence="13">
    <location>
        <begin position="676"/>
        <end position="688"/>
    </location>
</feature>
<dbReference type="CDD" id="cd00200">
    <property type="entry name" value="WD40"/>
    <property type="match status" value="1"/>
</dbReference>
<evidence type="ECO:0000256" key="12">
    <source>
        <dbReference type="SAM" id="Coils"/>
    </source>
</evidence>
<evidence type="ECO:0000256" key="6">
    <source>
        <dbReference type="ARBA" id="ARBA00023128"/>
    </source>
</evidence>
<dbReference type="GO" id="GO:0005741">
    <property type="term" value="C:mitochondrial outer membrane"/>
    <property type="evidence" value="ECO:0007669"/>
    <property type="project" value="UniProtKB-SubCell"/>
</dbReference>
<keyword evidence="16" id="KW-1185">Reference proteome</keyword>
<feature type="repeat" description="WD" evidence="11">
    <location>
        <begin position="509"/>
        <end position="531"/>
    </location>
</feature>
<comment type="caution">
    <text evidence="15">The sequence shown here is derived from an EMBL/GenBank/DDBJ whole genome shotgun (WGS) entry which is preliminary data.</text>
</comment>
<evidence type="ECO:0000256" key="5">
    <source>
        <dbReference type="ARBA" id="ARBA00023054"/>
    </source>
</evidence>
<dbReference type="Pfam" id="PF07738">
    <property type="entry name" value="Sad1_UNC"/>
    <property type="match status" value="1"/>
</dbReference>
<name>A0A2G7FJ45_9EURO</name>
<proteinExistence type="inferred from homology"/>
<dbReference type="InterPro" id="IPR001680">
    <property type="entry name" value="WD40_rpt"/>
</dbReference>
<feature type="repeat" description="WD" evidence="11">
    <location>
        <begin position="354"/>
        <end position="393"/>
    </location>
</feature>
<reference evidence="15 16" key="1">
    <citation type="submission" date="2017-05" db="EMBL/GenBank/DDBJ databases">
        <title>Genome sequence for an aflatoxigenic pathogen of Argentinian peanut, Aspergillus arachidicola.</title>
        <authorList>
            <person name="Moore G."/>
            <person name="Beltz S.B."/>
            <person name="Mack B.M."/>
        </authorList>
    </citation>
    <scope>NUCLEOTIDE SEQUENCE [LARGE SCALE GENOMIC DNA]</scope>
    <source>
        <strain evidence="15 16">CBS 117610</strain>
    </source>
</reference>
<dbReference type="SMART" id="SM00320">
    <property type="entry name" value="WD40"/>
    <property type="match status" value="6"/>
</dbReference>
<dbReference type="InterPro" id="IPR020472">
    <property type="entry name" value="WD40_PAC1"/>
</dbReference>
<evidence type="ECO:0000256" key="7">
    <source>
        <dbReference type="ARBA" id="ARBA00023136"/>
    </source>
</evidence>
<dbReference type="Proteomes" id="UP000231358">
    <property type="component" value="Unassembled WGS sequence"/>
</dbReference>
<feature type="repeat" description="WD" evidence="11">
    <location>
        <begin position="312"/>
        <end position="353"/>
    </location>
</feature>
<sequence>MDKHRRDESPSGLSDIVEHDGLLGTGLTTRHIEAFGRKVTSTAGHLMGPTADGNPAHYHNAMADIQRELRRPNTQRRVFALTQTTPTDLVRSKLSTSEIQSRALSSLPDDLLANIPDDSSSYSLFEGFQASQDDIEYRKAHRRRASKSKKLLKDGENQAALPSAPAELKKERDLLSRRMELMGVRKNMCSSEIHDIDNKIANLHNMRKIVLDRLAGLEMEEAELEHELTELENKLEDIQEETLETAVVGTPKSSANDEPMASEDPAMDASFMSESIYQKIPSPKSLKHKSKRKRSMPVLHEHFSPGSLIKEMEAHTDMVTAIDFDYPFGTMITAALDDTVRVWDLNVGRCIGFLEGHNASVRCLQIEDNIVATGSMDASVKLWDLSRARSRPRSSRINKHEDEEDAADDASQVSHSTTLEDCHVFSLDSHVGEVTALHFRGDNLISGSADKTLRQWDLVKGRCVQTLDVLWAAAQADTLNGDSTWRPSGRVPDASADFVGALQCFDAALACGTADGMVRLWDLRSGQVHRSLVGHTGPVTCLQFDDVHLVTGSMDRSIRIWDLRMGSIYDAFAYDKPVTSMKFDAKRIVAAAGESVVKVYDKADGNHWDCGAGVGADEQGPLPATVDRETINMPPKRASTRRAGAVTRTSERGTPSYIPSMSSPDARNPALPDIPTKQSFAYGSSTTPILPRELSAKPRMNLAEIATNIDEGRRVAQDRDFDRPHMNTRSRRQSISASLSPVRRSRREPTPDQLQLLDSLREATMSPNPNGQDHAEQSTPTPTPPIPHTLSTASSPATESLTNPKYPVLTTDQLYPSPLLRYGSPARNAISLSSPNFATSIDNESVVSWNVERDIHEDDLQRTRFAFAQEPIEELDEPTTQLSIPKSRSPEAVTADIQPKPEPLSESEIAPSPESTPSPEPEPEPEREPEPEPQREPEREPTPPRVPAPAPRIASKPELSSAPTRTIIPSNPIRETSFDESTYESTSPLRERVKSNVRSVGNAALGFQKGLPIKKISLVVLAVVSILTACFFGDQISRISSSIGSRLPLYGSPFRDLNATALQAVHGLSNQVVRLGEEVSSLSKEVDVIKSEVEHIPSPSTIVQPIPAQETPKTNFLSIGMGVLVDPYNTSPTSGRSAGFLQKLRSQLLLSSSQQQPEPPLAALTPWQDVGECWCSKPRSGMSQLALHLGREIVPEEVVVEHIPKGASIRPEVAPRDMELWAQFQIVDESDPDSSPSPNPSRKAGILSEELSLHNHIIDTLRLAYKGEPEGAYSNDGLLGPSFYRVGQWTYDLHASNNIQKFELDAIIDVPAIRVNKVAFRVKSNWGGNDTCLYRLKLYGHI</sequence>
<dbReference type="PROSITE" id="PS50294">
    <property type="entry name" value="WD_REPEATS_REGION"/>
    <property type="match status" value="4"/>
</dbReference>
<dbReference type="GO" id="GO:1990234">
    <property type="term" value="C:transferase complex"/>
    <property type="evidence" value="ECO:0007669"/>
    <property type="project" value="UniProtKB-ARBA"/>
</dbReference>
<feature type="compositionally biased region" description="Basic and acidic residues" evidence="13">
    <location>
        <begin position="714"/>
        <end position="725"/>
    </location>
</feature>
<dbReference type="SUPFAM" id="SSF50978">
    <property type="entry name" value="WD40 repeat-like"/>
    <property type="match status" value="1"/>
</dbReference>
<evidence type="ECO:0000256" key="4">
    <source>
        <dbReference type="ARBA" id="ARBA00022787"/>
    </source>
</evidence>
<organism evidence="15 16">
    <name type="scientific">Aspergillus arachidicola</name>
    <dbReference type="NCBI Taxonomy" id="656916"/>
    <lineage>
        <taxon>Eukaryota</taxon>
        <taxon>Fungi</taxon>
        <taxon>Dikarya</taxon>
        <taxon>Ascomycota</taxon>
        <taxon>Pezizomycotina</taxon>
        <taxon>Eurotiomycetes</taxon>
        <taxon>Eurotiomycetidae</taxon>
        <taxon>Eurotiales</taxon>
        <taxon>Aspergillaceae</taxon>
        <taxon>Aspergillus</taxon>
        <taxon>Aspergillus subgen. Circumdati</taxon>
    </lineage>
</organism>
<keyword evidence="6" id="KW-0496">Mitochondrion</keyword>
<evidence type="ECO:0000256" key="3">
    <source>
        <dbReference type="ARBA" id="ARBA00022737"/>
    </source>
</evidence>
<feature type="region of interest" description="Disordered" evidence="13">
    <location>
        <begin position="714"/>
        <end position="751"/>
    </location>
</feature>
<keyword evidence="2 11" id="KW-0853">WD repeat</keyword>
<dbReference type="Pfam" id="PF00400">
    <property type="entry name" value="WD40"/>
    <property type="match status" value="4"/>
</dbReference>
<evidence type="ECO:0000256" key="2">
    <source>
        <dbReference type="ARBA" id="ARBA00022574"/>
    </source>
</evidence>
<dbReference type="InterPro" id="IPR019775">
    <property type="entry name" value="WD40_repeat_CS"/>
</dbReference>
<feature type="domain" description="SUN" evidence="14">
    <location>
        <begin position="1122"/>
        <end position="1342"/>
    </location>
</feature>
<accession>A0A2G7FJ45</accession>
<feature type="region of interest" description="Disordered" evidence="13">
    <location>
        <begin position="763"/>
        <end position="805"/>
    </location>
</feature>
<feature type="repeat" description="WD" evidence="11">
    <location>
        <begin position="532"/>
        <end position="571"/>
    </location>
</feature>
<feature type="region of interest" description="Disordered" evidence="13">
    <location>
        <begin position="869"/>
        <end position="987"/>
    </location>
</feature>
<evidence type="ECO:0000256" key="13">
    <source>
        <dbReference type="SAM" id="MobiDB-lite"/>
    </source>
</evidence>
<keyword evidence="7" id="KW-0472">Membrane</keyword>
<comment type="similarity">
    <text evidence="8">Belongs to the WD repeat MDV1/CAF4 family.</text>
</comment>
<dbReference type="EMBL" id="NEXV01000602">
    <property type="protein sequence ID" value="PIG80660.1"/>
    <property type="molecule type" value="Genomic_DNA"/>
</dbReference>
<evidence type="ECO:0000313" key="15">
    <source>
        <dbReference type="EMBL" id="PIG80660.1"/>
    </source>
</evidence>
<dbReference type="InterPro" id="IPR012919">
    <property type="entry name" value="SUN_dom"/>
</dbReference>
<feature type="coiled-coil region" evidence="12">
    <location>
        <begin position="207"/>
        <end position="244"/>
    </location>
</feature>
<dbReference type="Gene3D" id="6.10.280.220">
    <property type="match status" value="1"/>
</dbReference>
<dbReference type="Gene3D" id="2.130.10.10">
    <property type="entry name" value="YVTN repeat-like/Quinoprotein amine dehydrogenase"/>
    <property type="match status" value="2"/>
</dbReference>
<dbReference type="PROSITE" id="PS50082">
    <property type="entry name" value="WD_REPEATS_2"/>
    <property type="match status" value="5"/>
</dbReference>
<dbReference type="PROSITE" id="PS00678">
    <property type="entry name" value="WD_REPEATS_1"/>
    <property type="match status" value="3"/>
</dbReference>
<feature type="region of interest" description="Disordered" evidence="13">
    <location>
        <begin position="637"/>
        <end position="695"/>
    </location>
</feature>
<dbReference type="PROSITE" id="PS51469">
    <property type="entry name" value="SUN"/>
    <property type="match status" value="1"/>
</dbReference>
<dbReference type="PANTHER" id="PTHR22847:SF637">
    <property type="entry name" value="WD REPEAT DOMAIN 5B"/>
    <property type="match status" value="1"/>
</dbReference>
<feature type="compositionally biased region" description="Polar residues" evidence="13">
    <location>
        <begin position="793"/>
        <end position="803"/>
    </location>
</feature>
<evidence type="ECO:0000256" key="8">
    <source>
        <dbReference type="ARBA" id="ARBA00038415"/>
    </source>
</evidence>
<dbReference type="InterPro" id="IPR015943">
    <property type="entry name" value="WD40/YVTN_repeat-like_dom_sf"/>
</dbReference>
<gene>
    <name evidence="15" type="ORF">AARAC_007797</name>
</gene>
<feature type="repeat" description="WD" evidence="11">
    <location>
        <begin position="427"/>
        <end position="466"/>
    </location>
</feature>
<dbReference type="Gene3D" id="2.60.120.260">
    <property type="entry name" value="Galactose-binding domain-like"/>
    <property type="match status" value="1"/>
</dbReference>
<evidence type="ECO:0000256" key="11">
    <source>
        <dbReference type="PROSITE-ProRule" id="PRU00221"/>
    </source>
</evidence>
<feature type="compositionally biased region" description="Basic and acidic residues" evidence="13">
    <location>
        <begin position="924"/>
        <end position="942"/>
    </location>
</feature>
<dbReference type="PANTHER" id="PTHR22847">
    <property type="entry name" value="WD40 REPEAT PROTEIN"/>
    <property type="match status" value="1"/>
</dbReference>
<evidence type="ECO:0000256" key="9">
    <source>
        <dbReference type="ARBA" id="ARBA00039789"/>
    </source>
</evidence>
<comment type="subcellular location">
    <subcellularLocation>
        <location evidence="1">Mitochondrion outer membrane</location>
        <topology evidence="1">Peripheral membrane protein</topology>
        <orientation evidence="1">Cytoplasmic side</orientation>
    </subcellularLocation>
</comment>
<feature type="compositionally biased region" description="Low complexity" evidence="13">
    <location>
        <begin position="904"/>
        <end position="913"/>
    </location>
</feature>